<feature type="region of interest" description="Disordered" evidence="1">
    <location>
        <begin position="119"/>
        <end position="148"/>
    </location>
</feature>
<evidence type="ECO:0000313" key="2">
    <source>
        <dbReference type="EMBL" id="MFC4638455.1"/>
    </source>
</evidence>
<dbReference type="Proteomes" id="UP001595952">
    <property type="component" value="Unassembled WGS sequence"/>
</dbReference>
<sequence>MPYAKLSEQIQKLANPQRSDAFVKQFRNAVREGDIEAADLPSRFTLPKQFSRRGQNETYQRDVKDMVFEVTPAFEKWFESINSELATNRRGAKVKPTLENIEAGLIDFKELAAATRQKMEASYAKGQTLGNSRKGAAKKTTTKRASKK</sequence>
<comment type="caution">
    <text evidence="2">The sequence shown here is derived from an EMBL/GenBank/DDBJ whole genome shotgun (WGS) entry which is preliminary data.</text>
</comment>
<keyword evidence="3" id="KW-1185">Reference proteome</keyword>
<gene>
    <name evidence="2" type="ORF">ACFO0D_08855</name>
</gene>
<protein>
    <submittedName>
        <fullName evidence="2">Uncharacterized protein</fullName>
    </submittedName>
</protein>
<feature type="compositionally biased region" description="Basic residues" evidence="1">
    <location>
        <begin position="135"/>
        <end position="148"/>
    </location>
</feature>
<dbReference type="EMBL" id="JBHSEI010000005">
    <property type="protein sequence ID" value="MFC4638455.1"/>
    <property type="molecule type" value="Genomic_DNA"/>
</dbReference>
<name>A0ABV9I9U0_9DEIO</name>
<organism evidence="2 3">
    <name type="scientific">Deinococcus hohokamensis</name>
    <dbReference type="NCBI Taxonomy" id="309883"/>
    <lineage>
        <taxon>Bacteria</taxon>
        <taxon>Thermotogati</taxon>
        <taxon>Deinococcota</taxon>
        <taxon>Deinococci</taxon>
        <taxon>Deinococcales</taxon>
        <taxon>Deinococcaceae</taxon>
        <taxon>Deinococcus</taxon>
    </lineage>
</organism>
<proteinExistence type="predicted"/>
<evidence type="ECO:0000313" key="3">
    <source>
        <dbReference type="Proteomes" id="UP001595952"/>
    </source>
</evidence>
<accession>A0ABV9I9U0</accession>
<evidence type="ECO:0000256" key="1">
    <source>
        <dbReference type="SAM" id="MobiDB-lite"/>
    </source>
</evidence>
<reference evidence="3" key="1">
    <citation type="journal article" date="2019" name="Int. J. Syst. Evol. Microbiol.">
        <title>The Global Catalogue of Microorganisms (GCM) 10K type strain sequencing project: providing services to taxonomists for standard genome sequencing and annotation.</title>
        <authorList>
            <consortium name="The Broad Institute Genomics Platform"/>
            <consortium name="The Broad Institute Genome Sequencing Center for Infectious Disease"/>
            <person name="Wu L."/>
            <person name="Ma J."/>
        </authorList>
    </citation>
    <scope>NUCLEOTIDE SEQUENCE [LARGE SCALE GENOMIC DNA]</scope>
    <source>
        <strain evidence="3">CCUG 55995</strain>
    </source>
</reference>
<dbReference type="RefSeq" id="WP_380061459.1">
    <property type="nucleotide sequence ID" value="NZ_JBHSEI010000005.1"/>
</dbReference>